<dbReference type="Proteomes" id="UP000276603">
    <property type="component" value="Unassembled WGS sequence"/>
</dbReference>
<accession>A0A3B0C5P0</accession>
<dbReference type="EMBL" id="RBCJ01000003">
    <property type="protein sequence ID" value="RKN79948.1"/>
    <property type="molecule type" value="Genomic_DNA"/>
</dbReference>
<proteinExistence type="predicted"/>
<comment type="caution">
    <text evidence="2">The sequence shown here is derived from an EMBL/GenBank/DDBJ whole genome shotgun (WGS) entry which is preliminary data.</text>
</comment>
<organism evidence="2 3">
    <name type="scientific">Ulvibacterium marinum</name>
    <dbReference type="NCBI Taxonomy" id="2419782"/>
    <lineage>
        <taxon>Bacteria</taxon>
        <taxon>Pseudomonadati</taxon>
        <taxon>Bacteroidota</taxon>
        <taxon>Flavobacteriia</taxon>
        <taxon>Flavobacteriales</taxon>
        <taxon>Flavobacteriaceae</taxon>
        <taxon>Ulvibacterium</taxon>
    </lineage>
</organism>
<evidence type="ECO:0000313" key="2">
    <source>
        <dbReference type="EMBL" id="RKN79948.1"/>
    </source>
</evidence>
<keyword evidence="1" id="KW-0472">Membrane</keyword>
<sequence length="59" mass="6477">MITFFTILFVLIGINALMMIFSLSSVGQKTKRSEGNAKNSVTSKIYPIDSASSKYKKAV</sequence>
<gene>
    <name evidence="2" type="ORF">D7Z94_16995</name>
</gene>
<evidence type="ECO:0000256" key="1">
    <source>
        <dbReference type="SAM" id="Phobius"/>
    </source>
</evidence>
<keyword evidence="3" id="KW-1185">Reference proteome</keyword>
<keyword evidence="1" id="KW-1133">Transmembrane helix</keyword>
<feature type="transmembrane region" description="Helical" evidence="1">
    <location>
        <begin position="6"/>
        <end position="26"/>
    </location>
</feature>
<keyword evidence="1" id="KW-0812">Transmembrane</keyword>
<evidence type="ECO:0000313" key="3">
    <source>
        <dbReference type="Proteomes" id="UP000276603"/>
    </source>
</evidence>
<protein>
    <submittedName>
        <fullName evidence="2">Uncharacterized protein</fullName>
    </submittedName>
</protein>
<dbReference type="AlphaFoldDB" id="A0A3B0C5P0"/>
<reference evidence="2 3" key="1">
    <citation type="submission" date="2018-10" db="EMBL/GenBank/DDBJ databases">
        <title>Ulvibacterium marinum gen. nov., sp. nov., a novel marine bacterium of the family Flavobacteriaceae, isolated from a culture of the green alga Ulva prolifera.</title>
        <authorList>
            <person name="Zhang Z."/>
        </authorList>
    </citation>
    <scope>NUCLEOTIDE SEQUENCE [LARGE SCALE GENOMIC DNA]</scope>
    <source>
        <strain evidence="2 3">CCMM003</strain>
    </source>
</reference>
<name>A0A3B0C5P0_9FLAO</name>